<dbReference type="AlphaFoldDB" id="A0A2T0WCX6"/>
<sequence length="111" mass="12834">MNMDAPKKDFFMLMQQKLKNGSLGDLISKIESRLDLTFEGNTPFNPNLCLKDAEEVRDEFKSTFTQEELFHYLWAIGANVNNFKKMPIPLPENTAIFLQLVRKSFCQNLKG</sequence>
<protein>
    <submittedName>
        <fullName evidence="1">Uncharacterized protein</fullName>
    </submittedName>
</protein>
<evidence type="ECO:0000313" key="1">
    <source>
        <dbReference type="EMBL" id="PRY84558.1"/>
    </source>
</evidence>
<proteinExistence type="predicted"/>
<gene>
    <name evidence="1" type="ORF">CLW00_11919</name>
</gene>
<dbReference type="Proteomes" id="UP000238157">
    <property type="component" value="Unassembled WGS sequence"/>
</dbReference>
<keyword evidence="2" id="KW-1185">Reference proteome</keyword>
<comment type="caution">
    <text evidence="1">The sequence shown here is derived from an EMBL/GenBank/DDBJ whole genome shotgun (WGS) entry which is preliminary data.</text>
</comment>
<organism evidence="1 2">
    <name type="scientific">Mongoliibacter ruber</name>
    <dbReference type="NCBI Taxonomy" id="1750599"/>
    <lineage>
        <taxon>Bacteria</taxon>
        <taxon>Pseudomonadati</taxon>
        <taxon>Bacteroidota</taxon>
        <taxon>Cytophagia</taxon>
        <taxon>Cytophagales</taxon>
        <taxon>Cyclobacteriaceae</taxon>
        <taxon>Mongoliibacter</taxon>
    </lineage>
</organism>
<reference evidence="1 2" key="1">
    <citation type="submission" date="2018-03" db="EMBL/GenBank/DDBJ databases">
        <title>Genomic Encyclopedia of Archaeal and Bacterial Type Strains, Phase II (KMG-II): from individual species to whole genera.</title>
        <authorList>
            <person name="Goeker M."/>
        </authorList>
    </citation>
    <scope>NUCLEOTIDE SEQUENCE [LARGE SCALE GENOMIC DNA]</scope>
    <source>
        <strain evidence="1 2">DSM 27929</strain>
    </source>
</reference>
<dbReference type="EMBL" id="PVTR01000019">
    <property type="protein sequence ID" value="PRY84558.1"/>
    <property type="molecule type" value="Genomic_DNA"/>
</dbReference>
<accession>A0A2T0WCX6</accession>
<name>A0A2T0WCX6_9BACT</name>
<evidence type="ECO:0000313" key="2">
    <source>
        <dbReference type="Proteomes" id="UP000238157"/>
    </source>
</evidence>